<dbReference type="PANTHER" id="PTHR36842:SF1">
    <property type="entry name" value="PROTEIN TOLB"/>
    <property type="match status" value="1"/>
</dbReference>
<proteinExistence type="inferred from homology"/>
<evidence type="ECO:0000256" key="2">
    <source>
        <dbReference type="SAM" id="Phobius"/>
    </source>
</evidence>
<dbReference type="SUPFAM" id="SSF82171">
    <property type="entry name" value="DPP6 N-terminal domain-like"/>
    <property type="match status" value="1"/>
</dbReference>
<dbReference type="Gene3D" id="2.120.10.30">
    <property type="entry name" value="TolB, C-terminal domain"/>
    <property type="match status" value="3"/>
</dbReference>
<dbReference type="AlphaFoldDB" id="A0A4Q7NTR9"/>
<accession>A0A4Q7NTR9</accession>
<dbReference type="PANTHER" id="PTHR36842">
    <property type="entry name" value="PROTEIN TOLB HOMOLOG"/>
    <property type="match status" value="1"/>
</dbReference>
<evidence type="ECO:0000259" key="3">
    <source>
        <dbReference type="Pfam" id="PF00930"/>
    </source>
</evidence>
<dbReference type="Pfam" id="PF00930">
    <property type="entry name" value="DPPIV_N"/>
    <property type="match status" value="1"/>
</dbReference>
<dbReference type="InterPro" id="IPR011659">
    <property type="entry name" value="WD40"/>
</dbReference>
<sequence length="318" mass="36407">MLFYLYGGKNRITLYILKQHILILFVLNSIYNMNKLIALLSLSLLIMSCQNSSEKIIFSSSRNGNSDIFMMDLNGENQLALTQTEDEEWGPTWMNEKEISFLRQNETGIKRIQININTLQETELPHPTNCILDDKNILYSPLNQLQLYSCKNDIFIYDPDTKQIENITKDIAGQARYPSWSADGHNIAYTSNHLGSNDVFLYDVKTKNSTQLTDTPANNERGELSADGQRLVYSSDQFEEGNQDILLQELSTGNIINITKSPGMELIARFSKDGNTIWYGTNKDGNWEIYAYDLATKKHTRLTNEPAFDGDPRIFKRK</sequence>
<keyword evidence="2" id="KW-0472">Membrane</keyword>
<keyword evidence="2" id="KW-0812">Transmembrane</keyword>
<dbReference type="GO" id="GO:0006508">
    <property type="term" value="P:proteolysis"/>
    <property type="evidence" value="ECO:0007669"/>
    <property type="project" value="InterPro"/>
</dbReference>
<evidence type="ECO:0000256" key="1">
    <source>
        <dbReference type="ARBA" id="ARBA00009820"/>
    </source>
</evidence>
<gene>
    <name evidence="4" type="ORF">EV197_3355</name>
</gene>
<feature type="transmembrane region" description="Helical" evidence="2">
    <location>
        <begin position="21"/>
        <end position="47"/>
    </location>
</feature>
<evidence type="ECO:0000313" key="5">
    <source>
        <dbReference type="Proteomes" id="UP000292262"/>
    </source>
</evidence>
<keyword evidence="5" id="KW-1185">Reference proteome</keyword>
<organism evidence="4 5">
    <name type="scientific">Aquimarina brevivitae</name>
    <dbReference type="NCBI Taxonomy" id="323412"/>
    <lineage>
        <taxon>Bacteria</taxon>
        <taxon>Pseudomonadati</taxon>
        <taxon>Bacteroidota</taxon>
        <taxon>Flavobacteriia</taxon>
        <taxon>Flavobacteriales</taxon>
        <taxon>Flavobacteriaceae</taxon>
        <taxon>Aquimarina</taxon>
    </lineage>
</organism>
<evidence type="ECO:0000313" key="4">
    <source>
        <dbReference type="EMBL" id="RZS90561.1"/>
    </source>
</evidence>
<reference evidence="4 5" key="1">
    <citation type="submission" date="2019-02" db="EMBL/GenBank/DDBJ databases">
        <title>Genomic Encyclopedia of Type Strains, Phase IV (KMG-IV): sequencing the most valuable type-strain genomes for metagenomic binning, comparative biology and taxonomic classification.</title>
        <authorList>
            <person name="Goeker M."/>
        </authorList>
    </citation>
    <scope>NUCLEOTIDE SEQUENCE [LARGE SCALE GENOMIC DNA]</scope>
    <source>
        <strain evidence="4 5">DSM 17196</strain>
    </source>
</reference>
<dbReference type="InterPro" id="IPR011042">
    <property type="entry name" value="6-blade_b-propeller_TolB-like"/>
</dbReference>
<dbReference type="Pfam" id="PF07676">
    <property type="entry name" value="PD40"/>
    <property type="match status" value="2"/>
</dbReference>
<keyword evidence="2" id="KW-1133">Transmembrane helix</keyword>
<feature type="domain" description="Dipeptidylpeptidase IV N-terminal" evidence="3">
    <location>
        <begin position="148"/>
        <end position="216"/>
    </location>
</feature>
<comment type="caution">
    <text evidence="4">The sequence shown here is derived from an EMBL/GenBank/DDBJ whole genome shotgun (WGS) entry which is preliminary data.</text>
</comment>
<dbReference type="InterPro" id="IPR002469">
    <property type="entry name" value="Peptidase_S9B_N"/>
</dbReference>
<dbReference type="EMBL" id="SGXE01000007">
    <property type="protein sequence ID" value="RZS90561.1"/>
    <property type="molecule type" value="Genomic_DNA"/>
</dbReference>
<dbReference type="Proteomes" id="UP000292262">
    <property type="component" value="Unassembled WGS sequence"/>
</dbReference>
<comment type="similarity">
    <text evidence="1">Belongs to the TolB family.</text>
</comment>
<name>A0A4Q7NTR9_9FLAO</name>
<protein>
    <submittedName>
        <fullName evidence="4">WD40 repeat protein</fullName>
    </submittedName>
</protein>